<feature type="compositionally biased region" description="Polar residues" evidence="1">
    <location>
        <begin position="241"/>
        <end position="256"/>
    </location>
</feature>
<evidence type="ECO:0000313" key="4">
    <source>
        <dbReference type="RefSeq" id="XP_022258805.1"/>
    </source>
</evidence>
<keyword evidence="3" id="KW-1185">Reference proteome</keyword>
<dbReference type="InterPro" id="IPR011993">
    <property type="entry name" value="PH-like_dom_sf"/>
</dbReference>
<dbReference type="SUPFAM" id="SSF50729">
    <property type="entry name" value="PH domain-like"/>
    <property type="match status" value="1"/>
</dbReference>
<dbReference type="PANTHER" id="PTHR47695">
    <property type="entry name" value="PID DOMAIN-CONTAINING PROTEIN"/>
    <property type="match status" value="1"/>
</dbReference>
<dbReference type="RefSeq" id="XP_022258805.1">
    <property type="nucleotide sequence ID" value="XM_022403097.1"/>
</dbReference>
<feature type="compositionally biased region" description="Basic and acidic residues" evidence="1">
    <location>
        <begin position="231"/>
        <end position="240"/>
    </location>
</feature>
<dbReference type="PANTHER" id="PTHR47695:SF3">
    <property type="entry name" value="PID DOMAIN-CONTAINING PROTEIN"/>
    <property type="match status" value="1"/>
</dbReference>
<organism evidence="3 4">
    <name type="scientific">Limulus polyphemus</name>
    <name type="common">Atlantic horseshoe crab</name>
    <dbReference type="NCBI Taxonomy" id="6850"/>
    <lineage>
        <taxon>Eukaryota</taxon>
        <taxon>Metazoa</taxon>
        <taxon>Ecdysozoa</taxon>
        <taxon>Arthropoda</taxon>
        <taxon>Chelicerata</taxon>
        <taxon>Merostomata</taxon>
        <taxon>Xiphosura</taxon>
        <taxon>Limulidae</taxon>
        <taxon>Limulus</taxon>
    </lineage>
</organism>
<dbReference type="Gene3D" id="2.30.29.30">
    <property type="entry name" value="Pleckstrin-homology domain (PH domain)/Phosphotyrosine-binding domain (PTB)"/>
    <property type="match status" value="1"/>
</dbReference>
<sequence length="1151" mass="126728">MIRSTMKENETEELGNVGSSKMQVPFSINVSSNNTNHETSKNELNKASLMHENSRFEGVGVRFKAKLIGVEHVNEARGKVICQTSLQKLKDAIKRTKGHKKRITLNISFDGMKICEEKSEQLMYHHLVHEISFISQDPVDNRSFGYIFGSPDTGHQFIAIKTEKPASAVTLVLRDLFQTVLEKKNKEFIQADKEDLQRAVNKSESDLMLSTDRNVTEEATVTDSPNLESESNTRHQKQQEESPLQSFDQPSPTKQEVVNQLKEGSMMFDSGASAEKDGAGVTSFVQVDSSNPQPGKSSNGMEKTSHATSGRNLDSSKQSQSMFYVLTELDSLSGHDKVASATNHVNMLETSQKDTRGNDMIESRIENVSPLEVSKENNSKKSFKSPCVNMFVPSSPSMSSHSSESSKESSSSLSWVQFVDEPTCHLKTVVGQDSSYSYLSTSCKPNALSFSSNQIPDVRQSVDIDKRSETKHQVQNSSSLEKKMCSSSLPHFDESVIFAHSYILEKPKFFRDTDSISHPAISPECDVTEVSAVNINEPTTTKKVLISDITDTLSNHITDKCRVSISTDNSFFPLVPDRPKASSVSETTDKPTASHLPTITTEPTFLEHVSHPVLADDQILGEMSTMKHKKTSFFLDNQPASVELLRATVPVAVDRDSTSVPIAVDRDRIIVPIAPDRDSTSVPVVPDRNVTTVPVAVDRDKTTVPIAVDKDSTSVPVDKDSTLVPIAVDRDSISVPIALDRDSTSVPIAVDRDETTVPLVPDRNVTTIPIAPDRNSTSVPIVPERGWSTVPVVPDRDKTTVPIAKDSTIVLSASDRDSITVPVVPERDWATVPIALDKDRKTVPIAPYKTNSTFYDKKSITMVPVLPTRTSLPLVPERTSVPVIPERISVPTFPQRLIAVGDSGKATLVSGEEKLREVSFPNKDLNSKESESYSISDSEMLKKEKFAFDLELNISQSEDGKYPNAVFTVATTTPPPLPPRPQSLNKSASLSAINGTESFSRTENAVTLSEANTPDFQHSSDFCENAVGIKPHCARANSSLSRYEGHTDSPSSFVNINSSPCVEIHKCFSSLSDPLHPSLLLLDTSDSPNLYGSDKKLHYSNNINKSPTIDTPSIFERRTNPFDDDFFTQTATNETSRSLPATIKWNNKRME</sequence>
<evidence type="ECO:0000259" key="2">
    <source>
        <dbReference type="PROSITE" id="PS01179"/>
    </source>
</evidence>
<protein>
    <submittedName>
        <fullName evidence="4">Uncharacterized protein LOC106474794 isoform X1</fullName>
    </submittedName>
</protein>
<dbReference type="GeneID" id="106474794"/>
<dbReference type="Proteomes" id="UP000694941">
    <property type="component" value="Unplaced"/>
</dbReference>
<dbReference type="SMART" id="SM00462">
    <property type="entry name" value="PTB"/>
    <property type="match status" value="1"/>
</dbReference>
<gene>
    <name evidence="4" type="primary">LOC106474794</name>
</gene>
<evidence type="ECO:0000313" key="3">
    <source>
        <dbReference type="Proteomes" id="UP000694941"/>
    </source>
</evidence>
<reference evidence="4" key="1">
    <citation type="submission" date="2025-08" db="UniProtKB">
        <authorList>
            <consortium name="RefSeq"/>
        </authorList>
    </citation>
    <scope>IDENTIFICATION</scope>
    <source>
        <tissue evidence="4">Muscle</tissue>
    </source>
</reference>
<feature type="region of interest" description="Disordered" evidence="1">
    <location>
        <begin position="199"/>
        <end position="256"/>
    </location>
</feature>
<dbReference type="Pfam" id="PF00640">
    <property type="entry name" value="PID"/>
    <property type="match status" value="1"/>
</dbReference>
<feature type="domain" description="PID" evidence="2">
    <location>
        <begin position="60"/>
        <end position="187"/>
    </location>
</feature>
<dbReference type="PROSITE" id="PS01179">
    <property type="entry name" value="PID"/>
    <property type="match status" value="1"/>
</dbReference>
<name>A0ABM1TSE9_LIMPO</name>
<accession>A0ABM1TSE9</accession>
<feature type="compositionally biased region" description="Polar residues" evidence="1">
    <location>
        <begin position="211"/>
        <end position="230"/>
    </location>
</feature>
<proteinExistence type="predicted"/>
<feature type="region of interest" description="Disordered" evidence="1">
    <location>
        <begin position="285"/>
        <end position="317"/>
    </location>
</feature>
<dbReference type="InterPro" id="IPR006020">
    <property type="entry name" value="PTB/PI_dom"/>
</dbReference>
<evidence type="ECO:0000256" key="1">
    <source>
        <dbReference type="SAM" id="MobiDB-lite"/>
    </source>
</evidence>